<keyword evidence="2" id="KW-1015">Disulfide bond</keyword>
<gene>
    <name evidence="4" type="ORF">GSOID_T00027349001</name>
</gene>
<proteinExistence type="predicted"/>
<dbReference type="InterPro" id="IPR001507">
    <property type="entry name" value="ZP_dom"/>
</dbReference>
<dbReference type="AlphaFoldDB" id="E4YJ68"/>
<keyword evidence="1" id="KW-0732">Signal</keyword>
<accession>E4YJ68</accession>
<dbReference type="InterPro" id="IPR055355">
    <property type="entry name" value="ZP-C"/>
</dbReference>
<dbReference type="Pfam" id="PF00100">
    <property type="entry name" value="Zona_pellucida"/>
    <property type="match status" value="1"/>
</dbReference>
<dbReference type="Gene3D" id="2.60.40.3210">
    <property type="entry name" value="Zona pellucida, ZP-N domain"/>
    <property type="match status" value="1"/>
</dbReference>
<dbReference type="InterPro" id="IPR055356">
    <property type="entry name" value="ZP-N"/>
</dbReference>
<dbReference type="PANTHER" id="PTHR14002">
    <property type="entry name" value="ENDOGLIN/TGF-BETA RECEPTOR TYPE III"/>
    <property type="match status" value="1"/>
</dbReference>
<evidence type="ECO:0000256" key="1">
    <source>
        <dbReference type="ARBA" id="ARBA00022729"/>
    </source>
</evidence>
<dbReference type="Gene3D" id="2.60.40.4100">
    <property type="entry name" value="Zona pellucida, ZP-C domain"/>
    <property type="match status" value="1"/>
</dbReference>
<dbReference type="InterPro" id="IPR042235">
    <property type="entry name" value="ZP-C_dom"/>
</dbReference>
<organism evidence="4">
    <name type="scientific">Oikopleura dioica</name>
    <name type="common">Tunicate</name>
    <dbReference type="NCBI Taxonomy" id="34765"/>
    <lineage>
        <taxon>Eukaryota</taxon>
        <taxon>Metazoa</taxon>
        <taxon>Chordata</taxon>
        <taxon>Tunicata</taxon>
        <taxon>Appendicularia</taxon>
        <taxon>Copelata</taxon>
        <taxon>Oikopleuridae</taxon>
        <taxon>Oikopleura</taxon>
    </lineage>
</organism>
<evidence type="ECO:0000259" key="3">
    <source>
        <dbReference type="PROSITE" id="PS51034"/>
    </source>
</evidence>
<protein>
    <recommendedName>
        <fullName evidence="3">ZP domain-containing protein</fullName>
    </recommendedName>
</protein>
<dbReference type="EMBL" id="FN654641">
    <property type="protein sequence ID" value="CBY35529.1"/>
    <property type="molecule type" value="Genomic_DNA"/>
</dbReference>
<name>E4YJ68_OIKDI</name>
<dbReference type="Pfam" id="PF23344">
    <property type="entry name" value="ZP-N"/>
    <property type="match status" value="1"/>
</dbReference>
<dbReference type="SMART" id="SM00241">
    <property type="entry name" value="ZP"/>
    <property type="match status" value="1"/>
</dbReference>
<dbReference type="PROSITE" id="PS51034">
    <property type="entry name" value="ZP_2"/>
    <property type="match status" value="1"/>
</dbReference>
<dbReference type="PANTHER" id="PTHR14002:SF20">
    <property type="entry name" value="ZONA PELLUCIDA-LIKE DOMAIN-CONTAINING PROTEIN 1"/>
    <property type="match status" value="1"/>
</dbReference>
<evidence type="ECO:0000256" key="2">
    <source>
        <dbReference type="ARBA" id="ARBA00023157"/>
    </source>
</evidence>
<dbReference type="Proteomes" id="UP000011014">
    <property type="component" value="Unassembled WGS sequence"/>
</dbReference>
<evidence type="ECO:0000313" key="4">
    <source>
        <dbReference type="EMBL" id="CBY35529.1"/>
    </source>
</evidence>
<reference evidence="4" key="1">
    <citation type="journal article" date="2010" name="Science">
        <title>Plasticity of animal genome architecture unmasked by rapid evolution of a pelagic tunicate.</title>
        <authorList>
            <person name="Denoeud F."/>
            <person name="Henriet S."/>
            <person name="Mungpakdee S."/>
            <person name="Aury J.M."/>
            <person name="Da Silva C."/>
            <person name="Brinkmann H."/>
            <person name="Mikhaleva J."/>
            <person name="Olsen L.C."/>
            <person name="Jubin C."/>
            <person name="Canestro C."/>
            <person name="Bouquet J.M."/>
            <person name="Danks G."/>
            <person name="Poulain J."/>
            <person name="Campsteijn C."/>
            <person name="Adamski M."/>
            <person name="Cross I."/>
            <person name="Yadetie F."/>
            <person name="Muffato M."/>
            <person name="Louis A."/>
            <person name="Butcher S."/>
            <person name="Tsagkogeorga G."/>
            <person name="Konrad A."/>
            <person name="Singh S."/>
            <person name="Jensen M.F."/>
            <person name="Cong E.H."/>
            <person name="Eikeseth-Otteraa H."/>
            <person name="Noel B."/>
            <person name="Anthouard V."/>
            <person name="Porcel B.M."/>
            <person name="Kachouri-Lafond R."/>
            <person name="Nishino A."/>
            <person name="Ugolini M."/>
            <person name="Chourrout P."/>
            <person name="Nishida H."/>
            <person name="Aasland R."/>
            <person name="Huzurbazar S."/>
            <person name="Westhof E."/>
            <person name="Delsuc F."/>
            <person name="Lehrach H."/>
            <person name="Reinhardt R."/>
            <person name="Weissenbach J."/>
            <person name="Roy S.W."/>
            <person name="Artiguenave F."/>
            <person name="Postlethwait J.H."/>
            <person name="Manak J.R."/>
            <person name="Thompson E.M."/>
            <person name="Jaillon O."/>
            <person name="Du Pasquier L."/>
            <person name="Boudinot P."/>
            <person name="Liberles D.A."/>
            <person name="Volff J.N."/>
            <person name="Philippe H."/>
            <person name="Lenhard B."/>
            <person name="Roest Crollius H."/>
            <person name="Wincker P."/>
            <person name="Chourrout D."/>
        </authorList>
    </citation>
    <scope>NUCLEOTIDE SEQUENCE [LARGE SCALE GENOMIC DNA]</scope>
</reference>
<sequence length="320" mass="35604">MEAECECFNGYESLEDRWSEGSGDDYACVLPCHKTIRDTEIICKTNRKVVKIPLCAIRENHIKPNHLFMGNDQCSGTVNAADGTIDFEDGVNNCSMTEWVNATHINYSGLIYSQQGGNPGSVISYGHGLQLHHTCSFPKCIHVDLDINVNIAVLNLNLGATGELTASVAVYDQPEMTSPVSHGKIFEGFDDVFVKIELDDTHDFLLSFQNCEAYDDSISSRPTWPLINDGFAEGAQILQNYDNSISFNFKAFAFQDFNPNGPPDFGEEIKIQCTVCVCDPNLDQNCIPGARRRRSIGEESKDFIVNTSFKRQLSTEIIFP</sequence>
<feature type="domain" description="ZP" evidence="3">
    <location>
        <begin position="42"/>
        <end position="293"/>
    </location>
</feature>